<accession>A0A4C1UJV9</accession>
<organism evidence="1 2">
    <name type="scientific">Eumeta variegata</name>
    <name type="common">Bagworm moth</name>
    <name type="synonym">Eumeta japonica</name>
    <dbReference type="NCBI Taxonomy" id="151549"/>
    <lineage>
        <taxon>Eukaryota</taxon>
        <taxon>Metazoa</taxon>
        <taxon>Ecdysozoa</taxon>
        <taxon>Arthropoda</taxon>
        <taxon>Hexapoda</taxon>
        <taxon>Insecta</taxon>
        <taxon>Pterygota</taxon>
        <taxon>Neoptera</taxon>
        <taxon>Endopterygota</taxon>
        <taxon>Lepidoptera</taxon>
        <taxon>Glossata</taxon>
        <taxon>Ditrysia</taxon>
        <taxon>Tineoidea</taxon>
        <taxon>Psychidae</taxon>
        <taxon>Oiketicinae</taxon>
        <taxon>Eumeta</taxon>
    </lineage>
</organism>
<evidence type="ECO:0000313" key="2">
    <source>
        <dbReference type="Proteomes" id="UP000299102"/>
    </source>
</evidence>
<dbReference type="EMBL" id="BGZK01000178">
    <property type="protein sequence ID" value="GBP26246.1"/>
    <property type="molecule type" value="Genomic_DNA"/>
</dbReference>
<dbReference type="Proteomes" id="UP000299102">
    <property type="component" value="Unassembled WGS sequence"/>
</dbReference>
<proteinExistence type="predicted"/>
<reference evidence="1 2" key="1">
    <citation type="journal article" date="2019" name="Commun. Biol.">
        <title>The bagworm genome reveals a unique fibroin gene that provides high tensile strength.</title>
        <authorList>
            <person name="Kono N."/>
            <person name="Nakamura H."/>
            <person name="Ohtoshi R."/>
            <person name="Tomita M."/>
            <person name="Numata K."/>
            <person name="Arakawa K."/>
        </authorList>
    </citation>
    <scope>NUCLEOTIDE SEQUENCE [LARGE SCALE GENOMIC DNA]</scope>
</reference>
<comment type="caution">
    <text evidence="1">The sequence shown here is derived from an EMBL/GenBank/DDBJ whole genome shotgun (WGS) entry which is preliminary data.</text>
</comment>
<evidence type="ECO:0000313" key="1">
    <source>
        <dbReference type="EMBL" id="GBP26246.1"/>
    </source>
</evidence>
<protein>
    <submittedName>
        <fullName evidence="1">Uncharacterized protein</fullName>
    </submittedName>
</protein>
<keyword evidence="2" id="KW-1185">Reference proteome</keyword>
<gene>
    <name evidence="1" type="ORF">EVAR_16099_1</name>
</gene>
<dbReference type="AlphaFoldDB" id="A0A4C1UJV9"/>
<sequence length="118" mass="13031">MSRILDNDDDFKLREERTKNISNANTNDSSIRTHILSPRSSTTAIDTVYVTPPYSSASPLQPLRAFPLLSRPGLESTSTVTPPPSRHSARTCTRIRWTPAALIANRIKTVKIGLTALD</sequence>
<name>A0A4C1UJV9_EUMVA</name>